<reference evidence="1 2" key="1">
    <citation type="journal article" date="2019" name="Emerg. Microbes Infect.">
        <title>Comprehensive subspecies identification of 175 nontuberculous mycobacteria species based on 7547 genomic profiles.</title>
        <authorList>
            <person name="Matsumoto Y."/>
            <person name="Kinjo T."/>
            <person name="Motooka D."/>
            <person name="Nabeya D."/>
            <person name="Jung N."/>
            <person name="Uechi K."/>
            <person name="Horii T."/>
            <person name="Iida T."/>
            <person name="Fujita J."/>
            <person name="Nakamura S."/>
        </authorList>
    </citation>
    <scope>NUCLEOTIDE SEQUENCE [LARGE SCALE GENOMIC DNA]</scope>
    <source>
        <strain evidence="1 2">JCM 15296</strain>
        <plasmid evidence="1">pJCM15296</plasmid>
    </source>
</reference>
<protein>
    <submittedName>
        <fullName evidence="1">Uncharacterized protein</fullName>
    </submittedName>
</protein>
<keyword evidence="2" id="KW-1185">Reference proteome</keyword>
<geneLocation type="plasmid" evidence="1 2">
    <name>pJCM15296</name>
</geneLocation>
<keyword evidence="1" id="KW-0614">Plasmid</keyword>
<organism evidence="1 2">
    <name type="scientific">Mycolicibacterium aubagnense</name>
    <dbReference type="NCBI Taxonomy" id="319707"/>
    <lineage>
        <taxon>Bacteria</taxon>
        <taxon>Bacillati</taxon>
        <taxon>Actinomycetota</taxon>
        <taxon>Actinomycetes</taxon>
        <taxon>Mycobacteriales</taxon>
        <taxon>Mycobacteriaceae</taxon>
        <taxon>Mycolicibacterium</taxon>
    </lineage>
</organism>
<name>A0ABN5Z5J3_9MYCO</name>
<proteinExistence type="predicted"/>
<dbReference type="InterPro" id="IPR011010">
    <property type="entry name" value="DNA_brk_join_enz"/>
</dbReference>
<sequence>MLIDPTAGLNAPQTMAFRGPALSADRQRELFQRWSTDPAVHPHEAFVGPAALLHGAATTQELQHLTDDDIDPHRIRLGHRPHPTPLDPWTWAALQRCLDHRKTLGSSNSHVLITMPTKATRAAPSDGYVKNTLRAVGIQPGILRYTRLVDLVGTIDAKLVAAAYGMRHEAVITYLADHVDTARLPNP</sequence>
<dbReference type="RefSeq" id="WP_234884485.1">
    <property type="nucleotide sequence ID" value="NZ_AP022578.1"/>
</dbReference>
<gene>
    <name evidence="1" type="ORF">MAUB_64850</name>
</gene>
<evidence type="ECO:0000313" key="1">
    <source>
        <dbReference type="EMBL" id="BBX88284.1"/>
    </source>
</evidence>
<accession>A0ABN5Z5J3</accession>
<evidence type="ECO:0000313" key="2">
    <source>
        <dbReference type="Proteomes" id="UP000465609"/>
    </source>
</evidence>
<dbReference type="SUPFAM" id="SSF56349">
    <property type="entry name" value="DNA breaking-rejoining enzymes"/>
    <property type="match status" value="1"/>
</dbReference>
<dbReference type="Proteomes" id="UP000465609">
    <property type="component" value="Plasmid pJCM15296"/>
</dbReference>
<dbReference type="EMBL" id="AP022578">
    <property type="protein sequence ID" value="BBX88284.1"/>
    <property type="molecule type" value="Genomic_DNA"/>
</dbReference>